<keyword evidence="3" id="KW-1133">Transmembrane helix</keyword>
<dbReference type="EMBL" id="LAZR01051100">
    <property type="protein sequence ID" value="KKK85889.1"/>
    <property type="molecule type" value="Genomic_DNA"/>
</dbReference>
<feature type="non-terminal residue" evidence="4">
    <location>
        <position position="1"/>
    </location>
</feature>
<dbReference type="Gene3D" id="2.130.10.130">
    <property type="entry name" value="Integrin alpha, N-terminal"/>
    <property type="match status" value="1"/>
</dbReference>
<organism evidence="4">
    <name type="scientific">marine sediment metagenome</name>
    <dbReference type="NCBI Taxonomy" id="412755"/>
    <lineage>
        <taxon>unclassified sequences</taxon>
        <taxon>metagenomes</taxon>
        <taxon>ecological metagenomes</taxon>
    </lineage>
</organism>
<evidence type="ECO:0000313" key="4">
    <source>
        <dbReference type="EMBL" id="KKK85889.1"/>
    </source>
</evidence>
<evidence type="ECO:0008006" key="5">
    <source>
        <dbReference type="Google" id="ProtNLM"/>
    </source>
</evidence>
<dbReference type="InterPro" id="IPR013517">
    <property type="entry name" value="FG-GAP"/>
</dbReference>
<name>A0A0F9B5M0_9ZZZZ</name>
<dbReference type="PANTHER" id="PTHR46580:SF4">
    <property type="entry name" value="ATP_GTP-BINDING PROTEIN"/>
    <property type="match status" value="1"/>
</dbReference>
<feature type="region of interest" description="Disordered" evidence="2">
    <location>
        <begin position="215"/>
        <end position="242"/>
    </location>
</feature>
<dbReference type="SUPFAM" id="SSF69318">
    <property type="entry name" value="Integrin alpha N-terminal domain"/>
    <property type="match status" value="1"/>
</dbReference>
<sequence>GDGKGNFERTEIFQIPFDDRTIIDPVYNIAVGDVDGDGLVDVAIGVGGTVLHGHKLEDVPTEVLEKCWAGRVVVARNTGGGKFKRMAQFSTGSSTKGVALADLDNDGKLDLLYTARGSGYKGDLKSGKLYIRKGLGDFKFGPAMESDAGQSAYYVETGDLDGDVEVARHRSRPPWALEAEFIAVCAIVATGLIIVIVRIVLELVITLFRIEENTRKEEPAAAQDAPAVEPEDNEPPATIADL</sequence>
<accession>A0A0F9B5M0</accession>
<protein>
    <recommendedName>
        <fullName evidence="5">ASPIC/UnbV domain-containing protein</fullName>
    </recommendedName>
</protein>
<comment type="caution">
    <text evidence="4">The sequence shown here is derived from an EMBL/GenBank/DDBJ whole genome shotgun (WGS) entry which is preliminary data.</text>
</comment>
<evidence type="ECO:0000256" key="2">
    <source>
        <dbReference type="SAM" id="MobiDB-lite"/>
    </source>
</evidence>
<keyword evidence="1" id="KW-0732">Signal</keyword>
<dbReference type="AlphaFoldDB" id="A0A0F9B5M0"/>
<evidence type="ECO:0000256" key="3">
    <source>
        <dbReference type="SAM" id="Phobius"/>
    </source>
</evidence>
<dbReference type="Pfam" id="PF13517">
    <property type="entry name" value="FG-GAP_3"/>
    <property type="match status" value="1"/>
</dbReference>
<dbReference type="InterPro" id="IPR028994">
    <property type="entry name" value="Integrin_alpha_N"/>
</dbReference>
<feature type="transmembrane region" description="Helical" evidence="3">
    <location>
        <begin position="181"/>
        <end position="208"/>
    </location>
</feature>
<proteinExistence type="predicted"/>
<evidence type="ECO:0000256" key="1">
    <source>
        <dbReference type="ARBA" id="ARBA00022729"/>
    </source>
</evidence>
<keyword evidence="3" id="KW-0472">Membrane</keyword>
<dbReference type="PANTHER" id="PTHR46580">
    <property type="entry name" value="SENSOR KINASE-RELATED"/>
    <property type="match status" value="1"/>
</dbReference>
<reference evidence="4" key="1">
    <citation type="journal article" date="2015" name="Nature">
        <title>Complex archaea that bridge the gap between prokaryotes and eukaryotes.</title>
        <authorList>
            <person name="Spang A."/>
            <person name="Saw J.H."/>
            <person name="Jorgensen S.L."/>
            <person name="Zaremba-Niedzwiedzka K."/>
            <person name="Martijn J."/>
            <person name="Lind A.E."/>
            <person name="van Eijk R."/>
            <person name="Schleper C."/>
            <person name="Guy L."/>
            <person name="Ettema T.J."/>
        </authorList>
    </citation>
    <scope>NUCLEOTIDE SEQUENCE</scope>
</reference>
<keyword evidence="3" id="KW-0812">Transmembrane</keyword>
<gene>
    <name evidence="4" type="ORF">LCGC14_2768720</name>
</gene>